<dbReference type="CDD" id="cd00609">
    <property type="entry name" value="AAT_like"/>
    <property type="match status" value="1"/>
</dbReference>
<dbReference type="PANTHER" id="PTHR43525:SF2">
    <property type="entry name" value="CYSTATHIONINE BETA-LYASE-RELATED"/>
    <property type="match status" value="1"/>
</dbReference>
<feature type="domain" description="Aminotransferase class I/classII large" evidence="6">
    <location>
        <begin position="44"/>
        <end position="388"/>
    </location>
</feature>
<dbReference type="InterPro" id="IPR004839">
    <property type="entry name" value="Aminotransferase_I/II_large"/>
</dbReference>
<dbReference type="SUPFAM" id="SSF53383">
    <property type="entry name" value="PLP-dependent transferases"/>
    <property type="match status" value="1"/>
</dbReference>
<dbReference type="RefSeq" id="WP_158039836.1">
    <property type="nucleotide sequence ID" value="NZ_JACCFV010000001.1"/>
</dbReference>
<dbReference type="InterPro" id="IPR015421">
    <property type="entry name" value="PyrdxlP-dep_Trfase_major"/>
</dbReference>
<dbReference type="Pfam" id="PF00155">
    <property type="entry name" value="Aminotran_1_2"/>
    <property type="match status" value="1"/>
</dbReference>
<evidence type="ECO:0000256" key="2">
    <source>
        <dbReference type="ARBA" id="ARBA00012224"/>
    </source>
</evidence>
<proteinExistence type="inferred from homology"/>
<dbReference type="Proteomes" id="UP000467240">
    <property type="component" value="Unassembled WGS sequence"/>
</dbReference>
<keyword evidence="8" id="KW-1185">Reference proteome</keyword>
<evidence type="ECO:0000256" key="3">
    <source>
        <dbReference type="ARBA" id="ARBA00022898"/>
    </source>
</evidence>
<sequence>MPDRARRPDPAVVEREIARLRATGLSKWTTYPGAIGSFIAEADFGTAPAVTRVVREHAERGDFGYPARHHRQELARAARDWFADRYDWHVDEASVGIVPDVLASLRFAIAHLTRPGSAVVVPTPNYMPFLRLPADLGRRVVQVPGHRGDDGRWQLDLDGIGRALDDGAGLVVLTNPANPTGTVHTRDELRALAALVERHDARVWADEVHAPIRYDGAVHVPFASLSETTARHTVTATSASKAWNIPGLKAAQTIFTNPDDLDAWHGVGLWTEHETSLLGMTASTAAYREGGAWLDDLVARLAHLRDVLVERVTERIPAARIDRPQATYLAWLDLRDIVGDRRLGPFLRRHANLAATDGRYCGDAFTGYLRLNIATPEPIAVETVDRLADALDTLPGRAD</sequence>
<dbReference type="InterPro" id="IPR015422">
    <property type="entry name" value="PyrdxlP-dep_Trfase_small"/>
</dbReference>
<evidence type="ECO:0000256" key="5">
    <source>
        <dbReference type="ARBA" id="ARBA00037974"/>
    </source>
</evidence>
<comment type="cofactor">
    <cofactor evidence="1">
        <name>pyridoxal 5'-phosphate</name>
        <dbReference type="ChEBI" id="CHEBI:597326"/>
    </cofactor>
</comment>
<dbReference type="GO" id="GO:0008483">
    <property type="term" value="F:transaminase activity"/>
    <property type="evidence" value="ECO:0007669"/>
    <property type="project" value="UniProtKB-KW"/>
</dbReference>
<dbReference type="GO" id="GO:0030170">
    <property type="term" value="F:pyridoxal phosphate binding"/>
    <property type="evidence" value="ECO:0007669"/>
    <property type="project" value="InterPro"/>
</dbReference>
<dbReference type="InterPro" id="IPR051798">
    <property type="entry name" value="Class-II_PLP-Dep_Aminotrans"/>
</dbReference>
<evidence type="ECO:0000259" key="6">
    <source>
        <dbReference type="Pfam" id="PF00155"/>
    </source>
</evidence>
<dbReference type="InterPro" id="IPR015424">
    <property type="entry name" value="PyrdxlP-dep_Trfase"/>
</dbReference>
<comment type="similarity">
    <text evidence="5">Belongs to the class-II pyridoxal-phosphate-dependent aminotransferase family. MalY/PatB cystathionine beta-lyase subfamily.</text>
</comment>
<dbReference type="AlphaFoldDB" id="A0A7J5C1R5"/>
<dbReference type="EMBL" id="WBJZ01000005">
    <property type="protein sequence ID" value="KAB1659672.1"/>
    <property type="molecule type" value="Genomic_DNA"/>
</dbReference>
<dbReference type="OrthoDB" id="3224382at2"/>
<dbReference type="GO" id="GO:0047804">
    <property type="term" value="F:cysteine-S-conjugate beta-lyase activity"/>
    <property type="evidence" value="ECO:0007669"/>
    <property type="project" value="UniProtKB-EC"/>
</dbReference>
<dbReference type="Gene3D" id="3.90.1150.10">
    <property type="entry name" value="Aspartate Aminotransferase, domain 1"/>
    <property type="match status" value="1"/>
</dbReference>
<comment type="caution">
    <text evidence="7">The sequence shown here is derived from an EMBL/GenBank/DDBJ whole genome shotgun (WGS) entry which is preliminary data.</text>
</comment>
<keyword evidence="7" id="KW-0808">Transferase</keyword>
<name>A0A7J5C1R5_9MICO</name>
<evidence type="ECO:0000313" key="8">
    <source>
        <dbReference type="Proteomes" id="UP000467240"/>
    </source>
</evidence>
<dbReference type="EC" id="4.4.1.13" evidence="2"/>
<accession>A0A7J5C1R5</accession>
<keyword evidence="7" id="KW-0032">Aminotransferase</keyword>
<dbReference type="PANTHER" id="PTHR43525">
    <property type="entry name" value="PROTEIN MALY"/>
    <property type="match status" value="1"/>
</dbReference>
<evidence type="ECO:0000256" key="1">
    <source>
        <dbReference type="ARBA" id="ARBA00001933"/>
    </source>
</evidence>
<organism evidence="7 8">
    <name type="scientific">Pseudoclavibacter chungangensis</name>
    <dbReference type="NCBI Taxonomy" id="587635"/>
    <lineage>
        <taxon>Bacteria</taxon>
        <taxon>Bacillati</taxon>
        <taxon>Actinomycetota</taxon>
        <taxon>Actinomycetes</taxon>
        <taxon>Micrococcales</taxon>
        <taxon>Microbacteriaceae</taxon>
        <taxon>Pseudoclavibacter</taxon>
    </lineage>
</organism>
<gene>
    <name evidence="7" type="ORF">F8O01_05295</name>
</gene>
<dbReference type="Gene3D" id="3.40.640.10">
    <property type="entry name" value="Type I PLP-dependent aspartate aminotransferase-like (Major domain)"/>
    <property type="match status" value="1"/>
</dbReference>
<keyword evidence="3" id="KW-0663">Pyridoxal phosphate</keyword>
<reference evidence="7 8" key="1">
    <citation type="submission" date="2019-09" db="EMBL/GenBank/DDBJ databases">
        <title>Phylogeny of genus Pseudoclavibacter and closely related genus.</title>
        <authorList>
            <person name="Li Y."/>
        </authorList>
    </citation>
    <scope>NUCLEOTIDE SEQUENCE [LARGE SCALE GENOMIC DNA]</scope>
    <source>
        <strain evidence="7 8">DSM 23821</strain>
    </source>
</reference>
<protein>
    <recommendedName>
        <fullName evidence="2">cysteine-S-conjugate beta-lyase</fullName>
        <ecNumber evidence="2">4.4.1.13</ecNumber>
    </recommendedName>
</protein>
<evidence type="ECO:0000313" key="7">
    <source>
        <dbReference type="EMBL" id="KAB1659672.1"/>
    </source>
</evidence>
<evidence type="ECO:0000256" key="4">
    <source>
        <dbReference type="ARBA" id="ARBA00023239"/>
    </source>
</evidence>
<keyword evidence="4" id="KW-0456">Lyase</keyword>